<feature type="binding site" evidence="11">
    <location>
        <position position="293"/>
    </location>
    <ligand>
        <name>thiamine diphosphate</name>
        <dbReference type="ChEBI" id="CHEBI:58937"/>
    </ligand>
</feature>
<dbReference type="GO" id="GO:0000287">
    <property type="term" value="F:magnesium ion binding"/>
    <property type="evidence" value="ECO:0007669"/>
    <property type="project" value="UniProtKB-UniRule"/>
</dbReference>
<evidence type="ECO:0000256" key="2">
    <source>
        <dbReference type="ARBA" id="ARBA00011081"/>
    </source>
</evidence>
<comment type="catalytic activity">
    <reaction evidence="11">
        <text>D-glyceraldehyde 3-phosphate + pyruvate + H(+) = 1-deoxy-D-xylulose 5-phosphate + CO2</text>
        <dbReference type="Rhea" id="RHEA:12605"/>
        <dbReference type="ChEBI" id="CHEBI:15361"/>
        <dbReference type="ChEBI" id="CHEBI:15378"/>
        <dbReference type="ChEBI" id="CHEBI:16526"/>
        <dbReference type="ChEBI" id="CHEBI:57792"/>
        <dbReference type="ChEBI" id="CHEBI:59776"/>
        <dbReference type="EC" id="2.2.1.7"/>
    </reaction>
</comment>
<dbReference type="InterPro" id="IPR029061">
    <property type="entry name" value="THDP-binding"/>
</dbReference>
<dbReference type="NCBIfam" id="NF003933">
    <property type="entry name" value="PRK05444.2-2"/>
    <property type="match status" value="1"/>
</dbReference>
<evidence type="ECO:0000256" key="1">
    <source>
        <dbReference type="ARBA" id="ARBA00004980"/>
    </source>
</evidence>
<evidence type="ECO:0000313" key="13">
    <source>
        <dbReference type="EMBL" id="RGS06971.1"/>
    </source>
</evidence>
<dbReference type="Pfam" id="PF13292">
    <property type="entry name" value="DXP_synthase_N"/>
    <property type="match status" value="1"/>
</dbReference>
<dbReference type="Gene3D" id="3.40.50.920">
    <property type="match status" value="1"/>
</dbReference>
<keyword evidence="7 11" id="KW-0784">Thiamine biosynthesis</keyword>
<sequence length="635" mass="70063">MEQTTSYDLLNKIDSPEDLRKLSVEALPEVCNQLRNKIIDELSCNPGHFGSSLGVIELTVALHYVYQTPYDRIVWDVGHQAYGHKILTGRRDRFCTNRKLNGICPFPSPSESEYDTFTCGHASNSISAALGMAVAAARKGEDNRHVVAVIGDGSMSGGLAFEGLNNASSTPNNLLIILNDNNMAIDRSVGGMKQYLLNLHTSEGYNRLRNALSRKLYRWGILNDERRKSLIRFNNSLKSMLMQQQNIFEGLNIRYFGPVDGHDVTALTKVLKEIKDMKGPKLLHIHTRKGKGFKPAEEAATLWHAPGIFDKETGERIVSDTSGMPPLFQDVFGNTLLELARKNEKIVGVTPAMPSGCSMNIMMKEMPDRVFDVGIAEGHAVTFSGGMAKDGLLPFCNVYSSFMQRAYDNIIHDVAIQKLNVVLCLDRAGLVGEDGPTHHGAFDMAYLRPIPNLTIASPYDEHELRKLMYTAQLPDKGPFAIRYPRGRGVLTDWECPLEAVEVGKGRKLKDGNDLAVITIGPIGNKAAAAIASAEKELGCSIAHYDLRFLKPLDEDLLHEVGQKFTRVLTIEDGVRNGGMGSAVLEFLCDHGYKPCVQRLGLPDTFVQHGPVNDLYAICGLDEKGIFSSITQIMNL</sequence>
<feature type="binding site" evidence="11">
    <location>
        <position position="79"/>
    </location>
    <ligand>
        <name>thiamine diphosphate</name>
        <dbReference type="ChEBI" id="CHEBI:58937"/>
    </ligand>
</feature>
<keyword evidence="9 11" id="KW-0414">Isoprene biosynthesis</keyword>
<proteinExistence type="inferred from homology"/>
<dbReference type="Pfam" id="PF02779">
    <property type="entry name" value="Transket_pyr"/>
    <property type="match status" value="1"/>
</dbReference>
<dbReference type="RefSeq" id="WP_118431455.1">
    <property type="nucleotide sequence ID" value="NZ_JAQCWP010000016.1"/>
</dbReference>
<dbReference type="FunFam" id="3.40.50.920:FF:000002">
    <property type="entry name" value="1-deoxy-D-xylulose-5-phosphate synthase"/>
    <property type="match status" value="1"/>
</dbReference>
<dbReference type="InterPro" id="IPR005477">
    <property type="entry name" value="Dxylulose-5-P_synthase"/>
</dbReference>
<keyword evidence="5 11" id="KW-0479">Metal-binding</keyword>
<comment type="subunit">
    <text evidence="3 11">Homodimer.</text>
</comment>
<feature type="binding site" evidence="11">
    <location>
        <position position="377"/>
    </location>
    <ligand>
        <name>thiamine diphosphate</name>
        <dbReference type="ChEBI" id="CHEBI:58937"/>
    </ligand>
</feature>
<dbReference type="EMBL" id="QRUY01000019">
    <property type="protein sequence ID" value="RGS06971.1"/>
    <property type="molecule type" value="Genomic_DNA"/>
</dbReference>
<feature type="binding site" evidence="11">
    <location>
        <position position="152"/>
    </location>
    <ligand>
        <name>Mg(2+)</name>
        <dbReference type="ChEBI" id="CHEBI:18420"/>
    </ligand>
</feature>
<dbReference type="Pfam" id="PF02780">
    <property type="entry name" value="Transketolase_C"/>
    <property type="match status" value="1"/>
</dbReference>
<organism evidence="13 14">
    <name type="scientific">Phocaeicola plebeius</name>
    <dbReference type="NCBI Taxonomy" id="310297"/>
    <lineage>
        <taxon>Bacteria</taxon>
        <taxon>Pseudomonadati</taxon>
        <taxon>Bacteroidota</taxon>
        <taxon>Bacteroidia</taxon>
        <taxon>Bacteroidales</taxon>
        <taxon>Bacteroidaceae</taxon>
        <taxon>Phocaeicola</taxon>
    </lineage>
</organism>
<dbReference type="SUPFAM" id="SSF52518">
    <property type="entry name" value="Thiamin diphosphate-binding fold (THDP-binding)"/>
    <property type="match status" value="2"/>
</dbReference>
<evidence type="ECO:0000259" key="12">
    <source>
        <dbReference type="SMART" id="SM00861"/>
    </source>
</evidence>
<dbReference type="Gene3D" id="3.40.50.970">
    <property type="match status" value="2"/>
</dbReference>
<keyword evidence="4 11" id="KW-0808">Transferase</keyword>
<dbReference type="CDD" id="cd02007">
    <property type="entry name" value="TPP_DXS"/>
    <property type="match status" value="1"/>
</dbReference>
<evidence type="ECO:0000256" key="7">
    <source>
        <dbReference type="ARBA" id="ARBA00022977"/>
    </source>
</evidence>
<dbReference type="GO" id="GO:0030976">
    <property type="term" value="F:thiamine pyrophosphate binding"/>
    <property type="evidence" value="ECO:0007669"/>
    <property type="project" value="UniProtKB-UniRule"/>
</dbReference>
<dbReference type="GO" id="GO:0019288">
    <property type="term" value="P:isopentenyl diphosphate biosynthetic process, methylerythritol 4-phosphate pathway"/>
    <property type="evidence" value="ECO:0007669"/>
    <property type="project" value="TreeGrafter"/>
</dbReference>
<dbReference type="InterPro" id="IPR020826">
    <property type="entry name" value="Transketolase_BS"/>
</dbReference>
<evidence type="ECO:0000256" key="9">
    <source>
        <dbReference type="ARBA" id="ARBA00023229"/>
    </source>
</evidence>
<evidence type="ECO:0000256" key="8">
    <source>
        <dbReference type="ARBA" id="ARBA00023052"/>
    </source>
</evidence>
<accession>A0A412H540</accession>
<dbReference type="HAMAP" id="MF_00315">
    <property type="entry name" value="DXP_synth"/>
    <property type="match status" value="1"/>
</dbReference>
<feature type="binding site" evidence="11">
    <location>
        <position position="181"/>
    </location>
    <ligand>
        <name>Mg(2+)</name>
        <dbReference type="ChEBI" id="CHEBI:18420"/>
    </ligand>
</feature>
<dbReference type="PANTHER" id="PTHR43322">
    <property type="entry name" value="1-D-DEOXYXYLULOSE 5-PHOSPHATE SYNTHASE-RELATED"/>
    <property type="match status" value="1"/>
</dbReference>
<dbReference type="AlphaFoldDB" id="A0A412H540"/>
<evidence type="ECO:0000256" key="6">
    <source>
        <dbReference type="ARBA" id="ARBA00022842"/>
    </source>
</evidence>
<comment type="cofactor">
    <cofactor evidence="11">
        <name>thiamine diphosphate</name>
        <dbReference type="ChEBI" id="CHEBI:58937"/>
    </cofactor>
    <text evidence="11">Binds 1 thiamine pyrophosphate per subunit.</text>
</comment>
<dbReference type="SMART" id="SM00861">
    <property type="entry name" value="Transket_pyr"/>
    <property type="match status" value="1"/>
</dbReference>
<keyword evidence="8 11" id="KW-0786">Thiamine pyrophosphate</keyword>
<evidence type="ECO:0000256" key="5">
    <source>
        <dbReference type="ARBA" id="ARBA00022723"/>
    </source>
</evidence>
<feature type="domain" description="Transketolase-like pyrimidine-binding" evidence="12">
    <location>
        <begin position="326"/>
        <end position="491"/>
    </location>
</feature>
<dbReference type="EC" id="2.2.1.7" evidence="11"/>
<evidence type="ECO:0000256" key="3">
    <source>
        <dbReference type="ARBA" id="ARBA00011738"/>
    </source>
</evidence>
<reference evidence="13 14" key="1">
    <citation type="submission" date="2018-08" db="EMBL/GenBank/DDBJ databases">
        <title>A genome reference for cultivated species of the human gut microbiota.</title>
        <authorList>
            <person name="Zou Y."/>
            <person name="Xue W."/>
            <person name="Luo G."/>
        </authorList>
    </citation>
    <scope>NUCLEOTIDE SEQUENCE [LARGE SCALE GENOMIC DNA]</scope>
    <source>
        <strain evidence="13 14">AF24-16AC</strain>
    </source>
</reference>
<name>A0A412H540_9BACT</name>
<dbReference type="GO" id="GO:0009228">
    <property type="term" value="P:thiamine biosynthetic process"/>
    <property type="evidence" value="ECO:0007669"/>
    <property type="project" value="UniProtKB-UniRule"/>
</dbReference>
<dbReference type="PANTHER" id="PTHR43322:SF5">
    <property type="entry name" value="1-DEOXY-D-XYLULOSE-5-PHOSPHATE SYNTHASE, CHLOROPLASTIC"/>
    <property type="match status" value="1"/>
</dbReference>
<evidence type="ECO:0000256" key="10">
    <source>
        <dbReference type="ARBA" id="ARBA00055605"/>
    </source>
</evidence>
<evidence type="ECO:0000256" key="11">
    <source>
        <dbReference type="HAMAP-Rule" id="MF_00315"/>
    </source>
</evidence>
<feature type="binding site" evidence="11">
    <location>
        <position position="181"/>
    </location>
    <ligand>
        <name>thiamine diphosphate</name>
        <dbReference type="ChEBI" id="CHEBI:58937"/>
    </ligand>
</feature>
<dbReference type="InterPro" id="IPR009014">
    <property type="entry name" value="Transketo_C/PFOR_II"/>
</dbReference>
<dbReference type="NCBIfam" id="TIGR00204">
    <property type="entry name" value="dxs"/>
    <property type="match status" value="1"/>
</dbReference>
<protein>
    <recommendedName>
        <fullName evidence="11">1-deoxy-D-xylulose-5-phosphate synthase</fullName>
        <ecNumber evidence="11">2.2.1.7</ecNumber>
    </recommendedName>
    <alternativeName>
        <fullName evidence="11">1-deoxyxylulose-5-phosphate synthase</fullName>
        <shortName evidence="11">DXP synthase</shortName>
        <shortName evidence="11">DXPS</shortName>
    </alternativeName>
</protein>
<comment type="pathway">
    <text evidence="1 11">Metabolic intermediate biosynthesis; 1-deoxy-D-xylulose 5-phosphate biosynthesis; 1-deoxy-D-xylulose 5-phosphate from D-glyceraldehyde 3-phosphate and pyruvate: step 1/1.</text>
</comment>
<dbReference type="CDD" id="cd07033">
    <property type="entry name" value="TPP_PYR_DXS_TK_like"/>
    <property type="match status" value="1"/>
</dbReference>
<gene>
    <name evidence="11 13" type="primary">dxs</name>
    <name evidence="13" type="ORF">DWY14_09545</name>
</gene>
<dbReference type="Proteomes" id="UP000285750">
    <property type="component" value="Unassembled WGS sequence"/>
</dbReference>
<evidence type="ECO:0000313" key="14">
    <source>
        <dbReference type="Proteomes" id="UP000285750"/>
    </source>
</evidence>
<dbReference type="SUPFAM" id="SSF52922">
    <property type="entry name" value="TK C-terminal domain-like"/>
    <property type="match status" value="1"/>
</dbReference>
<comment type="caution">
    <text evidence="13">The sequence shown here is derived from an EMBL/GenBank/DDBJ whole genome shotgun (WGS) entry which is preliminary data.</text>
</comment>
<feature type="binding site" evidence="11">
    <location>
        <begin position="120"/>
        <end position="122"/>
    </location>
    <ligand>
        <name>thiamine diphosphate</name>
        <dbReference type="ChEBI" id="CHEBI:58937"/>
    </ligand>
</feature>
<keyword evidence="6 11" id="KW-0460">Magnesium</keyword>
<dbReference type="GO" id="GO:0016114">
    <property type="term" value="P:terpenoid biosynthetic process"/>
    <property type="evidence" value="ECO:0007669"/>
    <property type="project" value="UniProtKB-UniRule"/>
</dbReference>
<comment type="similarity">
    <text evidence="2 11">Belongs to the transketolase family. DXPS subfamily.</text>
</comment>
<dbReference type="InterPro" id="IPR005475">
    <property type="entry name" value="Transketolase-like_Pyr-bd"/>
</dbReference>
<comment type="cofactor">
    <cofactor evidence="11">
        <name>Mg(2+)</name>
        <dbReference type="ChEBI" id="CHEBI:18420"/>
    </cofactor>
    <text evidence="11">Binds 1 Mg(2+) ion per subunit.</text>
</comment>
<comment type="function">
    <text evidence="10 11">Catalyzes the acyloin condensation reaction between C atoms 2 and 3 of pyruvate and glyceraldehyde 3-phosphate to yield 1-deoxy-D-xylulose-5-phosphate (DXP).</text>
</comment>
<dbReference type="UniPathway" id="UPA00064">
    <property type="reaction ID" value="UER00091"/>
</dbReference>
<dbReference type="GO" id="GO:0005829">
    <property type="term" value="C:cytosol"/>
    <property type="evidence" value="ECO:0007669"/>
    <property type="project" value="TreeGrafter"/>
</dbReference>
<evidence type="ECO:0000256" key="4">
    <source>
        <dbReference type="ARBA" id="ARBA00022679"/>
    </source>
</evidence>
<feature type="binding site" evidence="11">
    <location>
        <begin position="153"/>
        <end position="154"/>
    </location>
    <ligand>
        <name>thiamine diphosphate</name>
        <dbReference type="ChEBI" id="CHEBI:58937"/>
    </ligand>
</feature>
<dbReference type="PROSITE" id="PS00802">
    <property type="entry name" value="TRANSKETOLASE_2"/>
    <property type="match status" value="1"/>
</dbReference>
<dbReference type="InterPro" id="IPR033248">
    <property type="entry name" value="Transketolase_C"/>
</dbReference>
<dbReference type="GO" id="GO:0008661">
    <property type="term" value="F:1-deoxy-D-xylulose-5-phosphate synthase activity"/>
    <property type="evidence" value="ECO:0007669"/>
    <property type="project" value="UniProtKB-UniRule"/>
</dbReference>
<dbReference type="FunFam" id="3.40.50.970:FF:000005">
    <property type="entry name" value="1-deoxy-D-xylulose-5-phosphate synthase"/>
    <property type="match status" value="1"/>
</dbReference>